<proteinExistence type="predicted"/>
<accession>A0ABQ7FRI5</accession>
<organism evidence="1 2">
    <name type="scientific">Dunaliella salina</name>
    <name type="common">Green alga</name>
    <name type="synonym">Protococcus salinus</name>
    <dbReference type="NCBI Taxonomy" id="3046"/>
    <lineage>
        <taxon>Eukaryota</taxon>
        <taxon>Viridiplantae</taxon>
        <taxon>Chlorophyta</taxon>
        <taxon>core chlorophytes</taxon>
        <taxon>Chlorophyceae</taxon>
        <taxon>CS clade</taxon>
        <taxon>Chlamydomonadales</taxon>
        <taxon>Dunaliellaceae</taxon>
        <taxon>Dunaliella</taxon>
    </lineage>
</organism>
<evidence type="ECO:0000313" key="2">
    <source>
        <dbReference type="Proteomes" id="UP000815325"/>
    </source>
</evidence>
<dbReference type="EMBL" id="MU074660">
    <property type="protein sequence ID" value="KAF5825232.1"/>
    <property type="molecule type" value="Genomic_DNA"/>
</dbReference>
<feature type="non-terminal residue" evidence="1">
    <location>
        <position position="98"/>
    </location>
</feature>
<comment type="caution">
    <text evidence="1">The sequence shown here is derived from an EMBL/GenBank/DDBJ whole genome shotgun (WGS) entry which is preliminary data.</text>
</comment>
<sequence length="98" mass="11229">MRELRSSEAIVHAQRLVSDRTSTTILLFSPSGVQTQFHFDWTEAKNLALEVEGATDPGRPVAAWYFVNPMRLDAFLSYFSRTKFVFEKVPRGYKLGKD</sequence>
<dbReference type="Proteomes" id="UP000815325">
    <property type="component" value="Unassembled WGS sequence"/>
</dbReference>
<reference evidence="1" key="1">
    <citation type="submission" date="2017-08" db="EMBL/GenBank/DDBJ databases">
        <authorList>
            <person name="Polle J.E."/>
            <person name="Barry K."/>
            <person name="Cushman J."/>
            <person name="Schmutz J."/>
            <person name="Tran D."/>
            <person name="Hathwaick L.T."/>
            <person name="Yim W.C."/>
            <person name="Jenkins J."/>
            <person name="Mckie-Krisberg Z.M."/>
            <person name="Prochnik S."/>
            <person name="Lindquist E."/>
            <person name="Dockter R.B."/>
            <person name="Adam C."/>
            <person name="Molina H."/>
            <person name="Bunkerborg J."/>
            <person name="Jin E."/>
            <person name="Buchheim M."/>
            <person name="Magnuson J."/>
        </authorList>
    </citation>
    <scope>NUCLEOTIDE SEQUENCE</scope>
    <source>
        <strain evidence="1">CCAP 19/18</strain>
    </source>
</reference>
<name>A0ABQ7FRI5_DUNSA</name>
<gene>
    <name evidence="1" type="ORF">DUNSADRAFT_13360</name>
</gene>
<keyword evidence="2" id="KW-1185">Reference proteome</keyword>
<evidence type="ECO:0000313" key="1">
    <source>
        <dbReference type="EMBL" id="KAF5825232.1"/>
    </source>
</evidence>
<protein>
    <submittedName>
        <fullName evidence="1">Uncharacterized protein</fullName>
    </submittedName>
</protein>